<evidence type="ECO:0000256" key="4">
    <source>
        <dbReference type="ARBA" id="ARBA00022989"/>
    </source>
</evidence>
<evidence type="ECO:0000256" key="6">
    <source>
        <dbReference type="SAM" id="Phobius"/>
    </source>
</evidence>
<proteinExistence type="predicted"/>
<evidence type="ECO:0000313" key="8">
    <source>
        <dbReference type="EMBL" id="KAA0979432.1"/>
    </source>
</evidence>
<dbReference type="PANTHER" id="PTHR40077:SF1">
    <property type="entry name" value="MEMBRANE PROTEIN"/>
    <property type="match status" value="1"/>
</dbReference>
<gene>
    <name evidence="8" type="ORF">FQ154_03150</name>
</gene>
<evidence type="ECO:0000259" key="7">
    <source>
        <dbReference type="Pfam" id="PF12823"/>
    </source>
</evidence>
<dbReference type="InterPro" id="IPR023845">
    <property type="entry name" value="DUF3817_TM"/>
</dbReference>
<name>A0A5B0EM11_9MICC</name>
<keyword evidence="2" id="KW-1003">Cell membrane</keyword>
<evidence type="ECO:0000256" key="2">
    <source>
        <dbReference type="ARBA" id="ARBA00022475"/>
    </source>
</evidence>
<feature type="transmembrane region" description="Helical" evidence="6">
    <location>
        <begin position="23"/>
        <end position="44"/>
    </location>
</feature>
<comment type="subcellular location">
    <subcellularLocation>
        <location evidence="1">Cell membrane</location>
        <topology evidence="1">Multi-pass membrane protein</topology>
    </subcellularLocation>
</comment>
<dbReference type="RefSeq" id="WP_149618653.1">
    <property type="nucleotide sequence ID" value="NZ_VOBL01000002.1"/>
</dbReference>
<keyword evidence="5 6" id="KW-0472">Membrane</keyword>
<keyword evidence="3 6" id="KW-0812">Transmembrane</keyword>
<dbReference type="GO" id="GO:0005886">
    <property type="term" value="C:plasma membrane"/>
    <property type="evidence" value="ECO:0007669"/>
    <property type="project" value="UniProtKB-SubCell"/>
</dbReference>
<feature type="transmembrane region" description="Helical" evidence="6">
    <location>
        <begin position="141"/>
        <end position="162"/>
    </location>
</feature>
<dbReference type="Pfam" id="PF12823">
    <property type="entry name" value="DUF3817"/>
    <property type="match status" value="1"/>
</dbReference>
<evidence type="ECO:0000256" key="3">
    <source>
        <dbReference type="ARBA" id="ARBA00022692"/>
    </source>
</evidence>
<dbReference type="OrthoDB" id="3396203at2"/>
<comment type="caution">
    <text evidence="8">The sequence shown here is derived from an EMBL/GenBank/DDBJ whole genome shotgun (WGS) entry which is preliminary data.</text>
</comment>
<evidence type="ECO:0000313" key="9">
    <source>
        <dbReference type="Proteomes" id="UP000323856"/>
    </source>
</evidence>
<evidence type="ECO:0000256" key="1">
    <source>
        <dbReference type="ARBA" id="ARBA00004651"/>
    </source>
</evidence>
<evidence type="ECO:0000256" key="5">
    <source>
        <dbReference type="ARBA" id="ARBA00023136"/>
    </source>
</evidence>
<keyword evidence="4 6" id="KW-1133">Transmembrane helix</keyword>
<dbReference type="PANTHER" id="PTHR40077">
    <property type="entry name" value="MEMBRANE PROTEIN-RELATED"/>
    <property type="match status" value="1"/>
</dbReference>
<organism evidence="8 9">
    <name type="scientific">Paeniglutamicibacter gangotriensis</name>
    <dbReference type="NCBI Taxonomy" id="254787"/>
    <lineage>
        <taxon>Bacteria</taxon>
        <taxon>Bacillati</taxon>
        <taxon>Actinomycetota</taxon>
        <taxon>Actinomycetes</taxon>
        <taxon>Micrococcales</taxon>
        <taxon>Micrococcaceae</taxon>
        <taxon>Paeniglutamicibacter</taxon>
    </lineage>
</organism>
<feature type="domain" description="DUF3817" evidence="7">
    <location>
        <begin position="23"/>
        <end position="107"/>
    </location>
</feature>
<dbReference type="Proteomes" id="UP000323856">
    <property type="component" value="Unassembled WGS sequence"/>
</dbReference>
<dbReference type="EMBL" id="VOBL01000002">
    <property type="protein sequence ID" value="KAA0979432.1"/>
    <property type="molecule type" value="Genomic_DNA"/>
</dbReference>
<feature type="transmembrane region" description="Helical" evidence="6">
    <location>
        <begin position="56"/>
        <end position="77"/>
    </location>
</feature>
<sequence>MARPDQTADSSVSTPSKLSPKRLYGFLAAAEMVTWALLIIAMIIKYGVGPEIYVRIFGLTHGAVFIAYGLVTIFVWANERWSASRGILGLATAIIPFATLPFERSMLRRGLLSDSWRLAPGGDAPRGLIEKIQALALRRPILSVLAGVVLVVVITSVLLYIGPPGGGN</sequence>
<protein>
    <submittedName>
        <fullName evidence="8">DUF3817 domain-containing protein</fullName>
    </submittedName>
</protein>
<accession>A0A5B0EM11</accession>
<dbReference type="NCBIfam" id="TIGR03954">
    <property type="entry name" value="integ_memb_HG"/>
    <property type="match status" value="1"/>
</dbReference>
<reference evidence="8 9" key="1">
    <citation type="submission" date="2019-07" db="EMBL/GenBank/DDBJ databases">
        <title>Analysis of the biochemical properties, biological activity and biotechnological potential of siderophores and biosurfactants produced by Antarctic psychrotolerant bacteria.</title>
        <authorList>
            <person name="Styczynski M."/>
            <person name="Krucon T."/>
            <person name="Decewicz P."/>
            <person name="Dziewit L."/>
        </authorList>
    </citation>
    <scope>NUCLEOTIDE SEQUENCE [LARGE SCALE GENOMIC DNA]</scope>
    <source>
        <strain evidence="8 9">ANT_H27</strain>
    </source>
</reference>
<dbReference type="AlphaFoldDB" id="A0A5B0EM11"/>